<proteinExistence type="predicted"/>
<evidence type="ECO:0000313" key="4">
    <source>
        <dbReference type="Proteomes" id="UP000242715"/>
    </source>
</evidence>
<organism evidence="3 4">
    <name type="scientific">Trifolium subterraneum</name>
    <name type="common">Subterranean clover</name>
    <dbReference type="NCBI Taxonomy" id="3900"/>
    <lineage>
        <taxon>Eukaryota</taxon>
        <taxon>Viridiplantae</taxon>
        <taxon>Streptophyta</taxon>
        <taxon>Embryophyta</taxon>
        <taxon>Tracheophyta</taxon>
        <taxon>Spermatophyta</taxon>
        <taxon>Magnoliopsida</taxon>
        <taxon>eudicotyledons</taxon>
        <taxon>Gunneridae</taxon>
        <taxon>Pentapetalae</taxon>
        <taxon>rosids</taxon>
        <taxon>fabids</taxon>
        <taxon>Fabales</taxon>
        <taxon>Fabaceae</taxon>
        <taxon>Papilionoideae</taxon>
        <taxon>50 kb inversion clade</taxon>
        <taxon>NPAAA clade</taxon>
        <taxon>Hologalegina</taxon>
        <taxon>IRL clade</taxon>
        <taxon>Trifolieae</taxon>
        <taxon>Trifolium</taxon>
    </lineage>
</organism>
<feature type="compositionally biased region" description="Low complexity" evidence="2">
    <location>
        <begin position="86"/>
        <end position="97"/>
    </location>
</feature>
<dbReference type="Pfam" id="PF03004">
    <property type="entry name" value="Transposase_24"/>
    <property type="match status" value="1"/>
</dbReference>
<sequence>MEDKDNSKKKASKTRQSKQHPKRSNINPPFVQPSRISHDAPPLETSHIVPPTRISQVVPPLNSNTPHVAPSSTSRGAPSKTFNGAPPSSKSHVVPSSRTNHIAPSRISKVARPYVTSTTTPLPSTSHVTSPPSTRGVVSPSHSEGAHTPESNEEVVSSKTQSNDGKRTLYLDGQGFLPSHPAASGIGDIMKSNFSNAWISWKKIPITTRDLWFIEFKKKFVFCPPDDAWARKNFEIRGASVMKNNLHKKKSIQGKINKASDCGGFGVSLHTCGSITTSQHRAYMTEQNGTPPNPSELFIHTHQHRKNGTWVDRRSEHVHEKYKLRSEQLTQEASLQGNSPPKDLDVWCEVAGIRKGRVYGLGMESTVIAGRPYYHGSCSSSTEWVQRHEFVEMRNERDQQKQEFEEMRKERDQLIEKLANTNREVEYNSQMIKQLMFRLNFQPNDEGSDHDDDASDNTDGASDNNDEDDDGDQDDEELHGE</sequence>
<dbReference type="Proteomes" id="UP000242715">
    <property type="component" value="Unassembled WGS sequence"/>
</dbReference>
<protein>
    <recommendedName>
        <fullName evidence="5">Transposase, Ptta/En/Spm, plant</fullName>
    </recommendedName>
</protein>
<feature type="region of interest" description="Disordered" evidence="2">
    <location>
        <begin position="1"/>
        <end position="164"/>
    </location>
</feature>
<feature type="coiled-coil region" evidence="1">
    <location>
        <begin position="390"/>
        <end position="424"/>
    </location>
</feature>
<feature type="compositionally biased region" description="Basic residues" evidence="2">
    <location>
        <begin position="9"/>
        <end position="23"/>
    </location>
</feature>
<dbReference type="AlphaFoldDB" id="A0A2Z6PR20"/>
<feature type="compositionally biased region" description="Acidic residues" evidence="2">
    <location>
        <begin position="464"/>
        <end position="481"/>
    </location>
</feature>
<feature type="compositionally biased region" description="Low complexity" evidence="2">
    <location>
        <begin position="113"/>
        <end position="134"/>
    </location>
</feature>
<name>A0A2Z6PR20_TRISU</name>
<feature type="compositionally biased region" description="Polar residues" evidence="2">
    <location>
        <begin position="61"/>
        <end position="82"/>
    </location>
</feature>
<keyword evidence="4" id="KW-1185">Reference proteome</keyword>
<evidence type="ECO:0000256" key="2">
    <source>
        <dbReference type="SAM" id="MobiDB-lite"/>
    </source>
</evidence>
<dbReference type="InterPro" id="IPR004252">
    <property type="entry name" value="Probable_transposase_24"/>
</dbReference>
<evidence type="ECO:0008006" key="5">
    <source>
        <dbReference type="Google" id="ProtNLM"/>
    </source>
</evidence>
<accession>A0A2Z6PR20</accession>
<feature type="region of interest" description="Disordered" evidence="2">
    <location>
        <begin position="438"/>
        <end position="481"/>
    </location>
</feature>
<reference evidence="4" key="1">
    <citation type="journal article" date="2017" name="Front. Plant Sci.">
        <title>Climate Clever Clovers: New Paradigm to Reduce the Environmental Footprint of Ruminants by Breeding Low Methanogenic Forages Utilizing Haplotype Variation.</title>
        <authorList>
            <person name="Kaur P."/>
            <person name="Appels R."/>
            <person name="Bayer P.E."/>
            <person name="Keeble-Gagnere G."/>
            <person name="Wang J."/>
            <person name="Hirakawa H."/>
            <person name="Shirasawa K."/>
            <person name="Vercoe P."/>
            <person name="Stefanova K."/>
            <person name="Durmic Z."/>
            <person name="Nichols P."/>
            <person name="Revell C."/>
            <person name="Isobe S.N."/>
            <person name="Edwards D."/>
            <person name="Erskine W."/>
        </authorList>
    </citation>
    <scope>NUCLEOTIDE SEQUENCE [LARGE SCALE GENOMIC DNA]</scope>
    <source>
        <strain evidence="4">cv. Daliak</strain>
    </source>
</reference>
<feature type="compositionally biased region" description="Polar residues" evidence="2">
    <location>
        <begin position="154"/>
        <end position="163"/>
    </location>
</feature>
<evidence type="ECO:0000256" key="1">
    <source>
        <dbReference type="SAM" id="Coils"/>
    </source>
</evidence>
<dbReference type="EMBL" id="DF974468">
    <property type="protein sequence ID" value="GAU48757.1"/>
    <property type="molecule type" value="Genomic_DNA"/>
</dbReference>
<feature type="compositionally biased region" description="Acidic residues" evidence="2">
    <location>
        <begin position="446"/>
        <end position="456"/>
    </location>
</feature>
<evidence type="ECO:0000313" key="3">
    <source>
        <dbReference type="EMBL" id="GAU48757.1"/>
    </source>
</evidence>
<gene>
    <name evidence="3" type="ORF">TSUD_281080</name>
</gene>
<keyword evidence="1" id="KW-0175">Coiled coil</keyword>
<dbReference type="OrthoDB" id="1435387at2759"/>